<dbReference type="EMBL" id="JALJOT010000014">
    <property type="protein sequence ID" value="KAK9903284.1"/>
    <property type="molecule type" value="Genomic_DNA"/>
</dbReference>
<keyword evidence="3" id="KW-1185">Reference proteome</keyword>
<evidence type="ECO:0000313" key="2">
    <source>
        <dbReference type="EMBL" id="KAK9903284.1"/>
    </source>
</evidence>
<keyword evidence="1" id="KW-1133">Transmembrane helix</keyword>
<sequence length="110" mass="11685">MSTEALLGRGLDGGTSVDADRQPWAALIFPKHPDREDSLIGDSPRSVQTALSVAESIGYNTEFVLPLEDAHCPEFKPVPDGILLASVLCLCALVLLFATATSYVVLVMVA</sequence>
<reference evidence="2 3" key="1">
    <citation type="journal article" date="2024" name="Nat. Commun.">
        <title>Phylogenomics reveals the evolutionary origins of lichenization in chlorophyte algae.</title>
        <authorList>
            <person name="Puginier C."/>
            <person name="Libourel C."/>
            <person name="Otte J."/>
            <person name="Skaloud P."/>
            <person name="Haon M."/>
            <person name="Grisel S."/>
            <person name="Petersen M."/>
            <person name="Berrin J.G."/>
            <person name="Delaux P.M."/>
            <person name="Dal Grande F."/>
            <person name="Keller J."/>
        </authorList>
    </citation>
    <scope>NUCLEOTIDE SEQUENCE [LARGE SCALE GENOMIC DNA]</scope>
    <source>
        <strain evidence="2 3">SAG 216-7</strain>
    </source>
</reference>
<protein>
    <recommendedName>
        <fullName evidence="4">Luciferase-like domain-containing protein</fullName>
    </recommendedName>
</protein>
<keyword evidence="1" id="KW-0472">Membrane</keyword>
<gene>
    <name evidence="2" type="ORF">WJX75_001921</name>
</gene>
<evidence type="ECO:0000313" key="3">
    <source>
        <dbReference type="Proteomes" id="UP001491310"/>
    </source>
</evidence>
<accession>A0ABR2YEL9</accession>
<feature type="transmembrane region" description="Helical" evidence="1">
    <location>
        <begin position="82"/>
        <end position="109"/>
    </location>
</feature>
<dbReference type="Proteomes" id="UP001491310">
    <property type="component" value="Unassembled WGS sequence"/>
</dbReference>
<keyword evidence="1" id="KW-0812">Transmembrane</keyword>
<proteinExistence type="predicted"/>
<name>A0ABR2YEL9_9CHLO</name>
<organism evidence="2 3">
    <name type="scientific">Coccomyxa subellipsoidea</name>
    <dbReference type="NCBI Taxonomy" id="248742"/>
    <lineage>
        <taxon>Eukaryota</taxon>
        <taxon>Viridiplantae</taxon>
        <taxon>Chlorophyta</taxon>
        <taxon>core chlorophytes</taxon>
        <taxon>Trebouxiophyceae</taxon>
        <taxon>Trebouxiophyceae incertae sedis</taxon>
        <taxon>Coccomyxaceae</taxon>
        <taxon>Coccomyxa</taxon>
    </lineage>
</organism>
<evidence type="ECO:0000256" key="1">
    <source>
        <dbReference type="SAM" id="Phobius"/>
    </source>
</evidence>
<evidence type="ECO:0008006" key="4">
    <source>
        <dbReference type="Google" id="ProtNLM"/>
    </source>
</evidence>
<comment type="caution">
    <text evidence="2">The sequence shown here is derived from an EMBL/GenBank/DDBJ whole genome shotgun (WGS) entry which is preliminary data.</text>
</comment>